<keyword evidence="3 8" id="KW-1133">Transmembrane helix</keyword>
<evidence type="ECO:0000313" key="12">
    <source>
        <dbReference type="Proteomes" id="UP000736583"/>
    </source>
</evidence>
<comment type="similarity">
    <text evidence="6">Belongs to the methyl-accepting chemotaxis (MCP) protein family.</text>
</comment>
<evidence type="ECO:0000256" key="8">
    <source>
        <dbReference type="SAM" id="Phobius"/>
    </source>
</evidence>
<organism evidence="11 12">
    <name type="scientific">Clostridium simiarum</name>
    <dbReference type="NCBI Taxonomy" id="2841506"/>
    <lineage>
        <taxon>Bacteria</taxon>
        <taxon>Bacillati</taxon>
        <taxon>Bacillota</taxon>
        <taxon>Clostridia</taxon>
        <taxon>Eubacteriales</taxon>
        <taxon>Clostridiaceae</taxon>
        <taxon>Clostridium</taxon>
    </lineage>
</organism>
<dbReference type="SMART" id="SM00304">
    <property type="entry name" value="HAMP"/>
    <property type="match status" value="1"/>
</dbReference>
<evidence type="ECO:0000256" key="5">
    <source>
        <dbReference type="ARBA" id="ARBA00023224"/>
    </source>
</evidence>
<evidence type="ECO:0000256" key="4">
    <source>
        <dbReference type="ARBA" id="ARBA00023136"/>
    </source>
</evidence>
<dbReference type="Pfam" id="PF00015">
    <property type="entry name" value="MCPsignal"/>
    <property type="match status" value="1"/>
</dbReference>
<feature type="domain" description="Methyl-accepting transducer" evidence="9">
    <location>
        <begin position="277"/>
        <end position="548"/>
    </location>
</feature>
<gene>
    <name evidence="11" type="ORF">KQI89_03930</name>
</gene>
<keyword evidence="12" id="KW-1185">Reference proteome</keyword>
<dbReference type="CDD" id="cd06225">
    <property type="entry name" value="HAMP"/>
    <property type="match status" value="1"/>
</dbReference>
<dbReference type="InterPro" id="IPR003660">
    <property type="entry name" value="HAMP_dom"/>
</dbReference>
<proteinExistence type="inferred from homology"/>
<evidence type="ECO:0000259" key="9">
    <source>
        <dbReference type="PROSITE" id="PS50111"/>
    </source>
</evidence>
<dbReference type="EMBL" id="JAHLQL010000001">
    <property type="protein sequence ID" value="MBU5590903.1"/>
    <property type="molecule type" value="Genomic_DNA"/>
</dbReference>
<dbReference type="PANTHER" id="PTHR32089">
    <property type="entry name" value="METHYL-ACCEPTING CHEMOTAXIS PROTEIN MCPB"/>
    <property type="match status" value="1"/>
</dbReference>
<evidence type="ECO:0000256" key="2">
    <source>
        <dbReference type="ARBA" id="ARBA00022692"/>
    </source>
</evidence>
<name>A0ABS6EZU8_9CLOT</name>
<dbReference type="PROSITE" id="PS50111">
    <property type="entry name" value="CHEMOTAXIS_TRANSDUC_2"/>
    <property type="match status" value="1"/>
</dbReference>
<dbReference type="SMART" id="SM00283">
    <property type="entry name" value="MA"/>
    <property type="match status" value="1"/>
</dbReference>
<evidence type="ECO:0000256" key="6">
    <source>
        <dbReference type="ARBA" id="ARBA00029447"/>
    </source>
</evidence>
<dbReference type="PANTHER" id="PTHR32089:SF112">
    <property type="entry name" value="LYSOZYME-LIKE PROTEIN-RELATED"/>
    <property type="match status" value="1"/>
</dbReference>
<evidence type="ECO:0000256" key="3">
    <source>
        <dbReference type="ARBA" id="ARBA00022989"/>
    </source>
</evidence>
<accession>A0ABS6EZU8</accession>
<comment type="subcellular location">
    <subcellularLocation>
        <location evidence="1">Membrane</location>
        <topology evidence="1">Multi-pass membrane protein</topology>
    </subcellularLocation>
</comment>
<dbReference type="Pfam" id="PF13675">
    <property type="entry name" value="PilJ"/>
    <property type="match status" value="1"/>
</dbReference>
<evidence type="ECO:0000313" key="11">
    <source>
        <dbReference type="EMBL" id="MBU5590903.1"/>
    </source>
</evidence>
<keyword evidence="4 8" id="KW-0472">Membrane</keyword>
<keyword evidence="5 7" id="KW-0807">Transducer</keyword>
<dbReference type="PROSITE" id="PS50885">
    <property type="entry name" value="HAMP"/>
    <property type="match status" value="1"/>
</dbReference>
<sequence length="563" mass="63069">MKFFNIKNINIKTKLIAILAFLVLLIAAIIGNNFYTFEKLNGDAPAINLSGSERMRSYKLSYMANLYINETDSSMKSKIKEDILNEMETFEKILNGLENGDKELKLSKAKDKESIDILKKINLKWKDMKNNYNVILQTEDKNIQIESISHINSNINDVVKEINDLVNYLDKLSSEKIYISKNISIVFFIISLIVTVVSFIVIKKTIIAPIENLKNRMKDIADGEGDLTQRIIINNRDEVGELAYWFNLFIENVHSIIENVVVTSESTKETSEQISDIFAQNGQATETIAFSAQQVSEGSNVQSNEVESLFIKVKNMTEKIKEINFIVNNVSEISNKSQSEAENGNIKIEETKAQLDLLKHTIGEMDNKMNLLDNNSKEISKIVDLINNISSQTNLLALNASIEAARAGEMGKGFAVVAGEVKKLAEETEKATDQIVPFIKSVEENVYLIKNHMKEVTLELDKEFKVLNETISTLYVILKGSKSTVTGIGDANSILIDVNNNFDNIKDVFSDIMNITKSNADNMQNVAAAVEEQSASTQEVSGSISELSSMISELYKKVSKFKV</sequence>
<reference evidence="11 12" key="1">
    <citation type="submission" date="2021-06" db="EMBL/GenBank/DDBJ databases">
        <authorList>
            <person name="Sun Q."/>
            <person name="Li D."/>
        </authorList>
    </citation>
    <scope>NUCLEOTIDE SEQUENCE [LARGE SCALE GENOMIC DNA]</scope>
    <source>
        <strain evidence="11 12">MSJ-4</strain>
    </source>
</reference>
<dbReference type="InterPro" id="IPR029095">
    <property type="entry name" value="NarX-like_N"/>
</dbReference>
<dbReference type="RefSeq" id="WP_216455983.1">
    <property type="nucleotide sequence ID" value="NZ_JAHLQL010000001.1"/>
</dbReference>
<dbReference type="Proteomes" id="UP000736583">
    <property type="component" value="Unassembled WGS sequence"/>
</dbReference>
<evidence type="ECO:0000256" key="1">
    <source>
        <dbReference type="ARBA" id="ARBA00004141"/>
    </source>
</evidence>
<feature type="domain" description="HAMP" evidence="10">
    <location>
        <begin position="204"/>
        <end position="258"/>
    </location>
</feature>
<dbReference type="Pfam" id="PF00672">
    <property type="entry name" value="HAMP"/>
    <property type="match status" value="1"/>
</dbReference>
<evidence type="ECO:0000259" key="10">
    <source>
        <dbReference type="PROSITE" id="PS50885"/>
    </source>
</evidence>
<dbReference type="InterPro" id="IPR004089">
    <property type="entry name" value="MCPsignal_dom"/>
</dbReference>
<comment type="caution">
    <text evidence="11">The sequence shown here is derived from an EMBL/GenBank/DDBJ whole genome shotgun (WGS) entry which is preliminary data.</text>
</comment>
<feature type="transmembrane region" description="Helical" evidence="8">
    <location>
        <begin position="183"/>
        <end position="202"/>
    </location>
</feature>
<protein>
    <submittedName>
        <fullName evidence="11">Type IV pili methyl-accepting chemotaxis transducer N-terminal domain-containing protein</fullName>
    </submittedName>
</protein>
<evidence type="ECO:0000256" key="7">
    <source>
        <dbReference type="PROSITE-ProRule" id="PRU00284"/>
    </source>
</evidence>
<keyword evidence="2 8" id="KW-0812">Transmembrane</keyword>